<dbReference type="GO" id="GO:0005634">
    <property type="term" value="C:nucleus"/>
    <property type="evidence" value="ECO:0007669"/>
    <property type="project" value="TreeGrafter"/>
</dbReference>
<dbReference type="GO" id="GO:0000978">
    <property type="term" value="F:RNA polymerase II cis-regulatory region sequence-specific DNA binding"/>
    <property type="evidence" value="ECO:0007669"/>
    <property type="project" value="InterPro"/>
</dbReference>
<feature type="region of interest" description="Disordered" evidence="7">
    <location>
        <begin position="381"/>
        <end position="400"/>
    </location>
</feature>
<keyword evidence="10" id="KW-1185">Reference proteome</keyword>
<dbReference type="CDD" id="cd14698">
    <property type="entry name" value="bZIP_CNC"/>
    <property type="match status" value="1"/>
</dbReference>
<dbReference type="GO" id="GO:0000981">
    <property type="term" value="F:DNA-binding transcription factor activity, RNA polymerase II-specific"/>
    <property type="evidence" value="ECO:0007669"/>
    <property type="project" value="TreeGrafter"/>
</dbReference>
<dbReference type="Gene3D" id="1.10.880.10">
    <property type="entry name" value="Transcription factor, Skn-1-like, DNA-binding domain"/>
    <property type="match status" value="1"/>
</dbReference>
<evidence type="ECO:0000313" key="9">
    <source>
        <dbReference type="EMBL" id="KAK7573768.1"/>
    </source>
</evidence>
<dbReference type="PROSITE" id="PS00036">
    <property type="entry name" value="BZIP_BASIC"/>
    <property type="match status" value="1"/>
</dbReference>
<dbReference type="PROSITE" id="PS50217">
    <property type="entry name" value="BZIP"/>
    <property type="match status" value="1"/>
</dbReference>
<evidence type="ECO:0000256" key="6">
    <source>
        <dbReference type="SAM" id="Coils"/>
    </source>
</evidence>
<feature type="region of interest" description="Disordered" evidence="7">
    <location>
        <begin position="544"/>
        <end position="566"/>
    </location>
</feature>
<evidence type="ECO:0000256" key="7">
    <source>
        <dbReference type="SAM" id="MobiDB-lite"/>
    </source>
</evidence>
<dbReference type="SUPFAM" id="SSF57959">
    <property type="entry name" value="Leucine zipper domain"/>
    <property type="match status" value="1"/>
</dbReference>
<dbReference type="Pfam" id="PF03131">
    <property type="entry name" value="bZIP_Maf"/>
    <property type="match status" value="1"/>
</dbReference>
<reference evidence="9 10" key="1">
    <citation type="submission" date="2024-03" db="EMBL/GenBank/DDBJ databases">
        <title>Adaptation during the transition from Ophiocordyceps entomopathogen to insect associate is accompanied by gene loss and intensified selection.</title>
        <authorList>
            <person name="Ward C.M."/>
            <person name="Onetto C.A."/>
            <person name="Borneman A.R."/>
        </authorList>
    </citation>
    <scope>NUCLEOTIDE SEQUENCE [LARGE SCALE GENOMIC DNA]</scope>
    <source>
        <strain evidence="9">AWRI1</strain>
        <tissue evidence="9">Single Adult Female</tissue>
    </source>
</reference>
<dbReference type="InterPro" id="IPR046347">
    <property type="entry name" value="bZIP_sf"/>
</dbReference>
<feature type="compositionally biased region" description="Basic residues" evidence="7">
    <location>
        <begin position="557"/>
        <end position="566"/>
    </location>
</feature>
<dbReference type="SUPFAM" id="SSF47454">
    <property type="entry name" value="A DNA-binding domain in eukaryotic transcription factors"/>
    <property type="match status" value="1"/>
</dbReference>
<evidence type="ECO:0000256" key="3">
    <source>
        <dbReference type="ARBA" id="ARBA00023159"/>
    </source>
</evidence>
<dbReference type="InterPro" id="IPR004827">
    <property type="entry name" value="bZIP"/>
</dbReference>
<organism evidence="9 10">
    <name type="scientific">Parthenolecanium corni</name>
    <dbReference type="NCBI Taxonomy" id="536013"/>
    <lineage>
        <taxon>Eukaryota</taxon>
        <taxon>Metazoa</taxon>
        <taxon>Ecdysozoa</taxon>
        <taxon>Arthropoda</taxon>
        <taxon>Hexapoda</taxon>
        <taxon>Insecta</taxon>
        <taxon>Pterygota</taxon>
        <taxon>Neoptera</taxon>
        <taxon>Paraneoptera</taxon>
        <taxon>Hemiptera</taxon>
        <taxon>Sternorrhyncha</taxon>
        <taxon>Coccoidea</taxon>
        <taxon>Coccidae</taxon>
        <taxon>Parthenolecanium</taxon>
    </lineage>
</organism>
<feature type="region of interest" description="Disordered" evidence="7">
    <location>
        <begin position="256"/>
        <end position="289"/>
    </location>
</feature>
<accession>A0AAN9T8D4</accession>
<gene>
    <name evidence="9" type="ORF">V9T40_010959</name>
</gene>
<name>A0AAN9T8D4_9HEMI</name>
<keyword evidence="2" id="KW-0238">DNA-binding</keyword>
<proteinExistence type="predicted"/>
<evidence type="ECO:0000256" key="2">
    <source>
        <dbReference type="ARBA" id="ARBA00023125"/>
    </source>
</evidence>
<dbReference type="InterPro" id="IPR047167">
    <property type="entry name" value="NFE2-like"/>
</dbReference>
<keyword evidence="3" id="KW-0010">Activator</keyword>
<evidence type="ECO:0000313" key="10">
    <source>
        <dbReference type="Proteomes" id="UP001367676"/>
    </source>
</evidence>
<dbReference type="AlphaFoldDB" id="A0AAN9T8D4"/>
<dbReference type="PANTHER" id="PTHR24411:SF55">
    <property type="entry name" value="SEGMENTATION PROTEIN CAP'N'COLLAR"/>
    <property type="match status" value="1"/>
</dbReference>
<dbReference type="EMBL" id="JBBCAQ010000037">
    <property type="protein sequence ID" value="KAK7573768.1"/>
    <property type="molecule type" value="Genomic_DNA"/>
</dbReference>
<feature type="compositionally biased region" description="Polar residues" evidence="7">
    <location>
        <begin position="256"/>
        <end position="287"/>
    </location>
</feature>
<evidence type="ECO:0000256" key="5">
    <source>
        <dbReference type="ARBA" id="ARBA00023242"/>
    </source>
</evidence>
<keyword evidence="1" id="KW-0805">Transcription regulation</keyword>
<protein>
    <recommendedName>
        <fullName evidence="8">BZIP domain-containing protein</fullName>
    </recommendedName>
</protein>
<keyword evidence="5" id="KW-0539">Nucleus</keyword>
<dbReference type="FunFam" id="1.10.880.10:FF:000004">
    <property type="entry name" value="Nuclear factor, erythroid 2"/>
    <property type="match status" value="1"/>
</dbReference>
<feature type="domain" description="BZIP" evidence="8">
    <location>
        <begin position="439"/>
        <end position="502"/>
    </location>
</feature>
<keyword evidence="4" id="KW-0804">Transcription</keyword>
<feature type="coiled-coil region" evidence="6">
    <location>
        <begin position="457"/>
        <end position="498"/>
    </location>
</feature>
<dbReference type="InterPro" id="IPR004826">
    <property type="entry name" value="bZIP_Maf"/>
</dbReference>
<keyword evidence="6" id="KW-0175">Coiled coil</keyword>
<dbReference type="Proteomes" id="UP001367676">
    <property type="component" value="Unassembled WGS sequence"/>
</dbReference>
<evidence type="ECO:0000259" key="8">
    <source>
        <dbReference type="PROSITE" id="PS50217"/>
    </source>
</evidence>
<sequence>MTANVIPVVDQSQTAAVGIPNPVSAVESHCKLLPTVLDEGALFQSRTIPPYVRTMGMDHRWQDFASMMNFPDTNHTGYHHHYHHHAPAPAASNYTSSAAAAAVAASYPSHPMQLGSAGVEASTRNALLHNGGGLAASLGDMSSASAYPPLNTNCSIGTTVANSMNLTNNTTITESVIGSEAPVFKVEPTHQESVYPYQNSCTGTEMNNQTSEGFLSSILGEDDLHLMDMAMNEGMYPMRMMDNGCTTTQNCVERNTDSDSAVSSMGSERVPSLSSDTEWMETNSDSGHTPADHYASDYCNKYRWYENYLYGARGPAAGESSPNSTSSRLSQIPQKKYQLYGRRCYQEQNTNNHIIHNHTYHMPPEAMNGATGTVQKPIYRDKMKSKSARRSEEEQLSRDEKKARQLNIPISVCDIINLPMDEFNEKLSTFDLIDEQISLIRDIRRRGKNKVAAQNCRKRKLDQINCLADEVKQMKDRKHKLLQEREFLSVEKQRVQNKYAQLYQHTIQSLRDPGGNPYPPYAFTLQHATDGSVIMVPRNTNSTNLSLELDPSSAHCSRSKSKDRKP</sequence>
<evidence type="ECO:0000256" key="1">
    <source>
        <dbReference type="ARBA" id="ARBA00023015"/>
    </source>
</evidence>
<dbReference type="SMART" id="SM00338">
    <property type="entry name" value="BRLZ"/>
    <property type="match status" value="1"/>
</dbReference>
<comment type="caution">
    <text evidence="9">The sequence shown here is derived from an EMBL/GenBank/DDBJ whole genome shotgun (WGS) entry which is preliminary data.</text>
</comment>
<evidence type="ECO:0000256" key="4">
    <source>
        <dbReference type="ARBA" id="ARBA00023163"/>
    </source>
</evidence>
<dbReference type="InterPro" id="IPR008917">
    <property type="entry name" value="TF_DNA-bd_sf"/>
</dbReference>
<dbReference type="PANTHER" id="PTHR24411">
    <property type="entry name" value="NUCLEAR FACTOR ERYTHROID 2-RELATED FACTOR"/>
    <property type="match status" value="1"/>
</dbReference>